<accession>A0A8S1W1A6</accession>
<keyword evidence="2" id="KW-1185">Reference proteome</keyword>
<proteinExistence type="predicted"/>
<dbReference type="Proteomes" id="UP000689195">
    <property type="component" value="Unassembled WGS sequence"/>
</dbReference>
<dbReference type="EMBL" id="CAJJDO010000082">
    <property type="protein sequence ID" value="CAD8184128.1"/>
    <property type="molecule type" value="Genomic_DNA"/>
</dbReference>
<name>A0A8S1W1A6_9CILI</name>
<evidence type="ECO:0000313" key="2">
    <source>
        <dbReference type="Proteomes" id="UP000689195"/>
    </source>
</evidence>
<dbReference type="AlphaFoldDB" id="A0A8S1W1A6"/>
<gene>
    <name evidence="1" type="ORF">PPENT_87.1.T0820153</name>
</gene>
<sequence>MIKDINHILDQQNYLMTLKCMYQISIRDNSKTINRLDRAIRKKSL</sequence>
<organism evidence="1 2">
    <name type="scientific">Paramecium pentaurelia</name>
    <dbReference type="NCBI Taxonomy" id="43138"/>
    <lineage>
        <taxon>Eukaryota</taxon>
        <taxon>Sar</taxon>
        <taxon>Alveolata</taxon>
        <taxon>Ciliophora</taxon>
        <taxon>Intramacronucleata</taxon>
        <taxon>Oligohymenophorea</taxon>
        <taxon>Peniculida</taxon>
        <taxon>Parameciidae</taxon>
        <taxon>Paramecium</taxon>
    </lineage>
</organism>
<comment type="caution">
    <text evidence="1">The sequence shown here is derived from an EMBL/GenBank/DDBJ whole genome shotgun (WGS) entry which is preliminary data.</text>
</comment>
<reference evidence="1" key="1">
    <citation type="submission" date="2021-01" db="EMBL/GenBank/DDBJ databases">
        <authorList>
            <consortium name="Genoscope - CEA"/>
            <person name="William W."/>
        </authorList>
    </citation>
    <scope>NUCLEOTIDE SEQUENCE</scope>
</reference>
<evidence type="ECO:0000313" key="1">
    <source>
        <dbReference type="EMBL" id="CAD8184128.1"/>
    </source>
</evidence>
<protein>
    <submittedName>
        <fullName evidence="1">Uncharacterized protein</fullName>
    </submittedName>
</protein>